<dbReference type="EMBL" id="CP040330">
    <property type="protein sequence ID" value="QCS43807.1"/>
    <property type="molecule type" value="Genomic_DNA"/>
</dbReference>
<name>A0A4P8WJX4_9EURY</name>
<feature type="transmembrane region" description="Helical" evidence="1">
    <location>
        <begin position="75"/>
        <end position="91"/>
    </location>
</feature>
<dbReference type="GeneID" id="40266837"/>
<reference evidence="3" key="1">
    <citation type="submission" date="2019-05" db="EMBL/GenBank/DDBJ databases">
        <title>Genome sequence and methylation pattern of the halophilic Archaeon Natrinema versiforme BOL5-4.</title>
        <authorList>
            <person name="DasSarma P."/>
            <person name="Anton B.P."/>
            <person name="DasSarma S.L."/>
            <person name="Martinez F.L."/>
            <person name="Guzman D."/>
            <person name="Roberts R.J."/>
            <person name="DasSarma S."/>
        </authorList>
    </citation>
    <scope>NUCLEOTIDE SEQUENCE [LARGE SCALE GENOMIC DNA]</scope>
    <source>
        <strain evidence="3">BOL5-4</strain>
    </source>
</reference>
<evidence type="ECO:0000313" key="2">
    <source>
        <dbReference type="EMBL" id="QCS43807.1"/>
    </source>
</evidence>
<keyword evidence="1" id="KW-0472">Membrane</keyword>
<sequence length="133" mass="14259">MLDREDRIIFGSLLLLVLALSGSLVVDRQFGLGIQDWPLLSYLLFAGVAVALPQLYLAVTDGERSRNGDRSRSRLRFAAVATAAFAIAFAADAEGLAHLVIGLIGSGSLVALVCYEVLTDYRAESDESVTRVS</sequence>
<dbReference type="OrthoDB" id="201480at2157"/>
<proteinExistence type="predicted"/>
<keyword evidence="1" id="KW-1133">Transmembrane helix</keyword>
<organism evidence="2 3">
    <name type="scientific">Natrinema versiforme</name>
    <dbReference type="NCBI Taxonomy" id="88724"/>
    <lineage>
        <taxon>Archaea</taxon>
        <taxon>Methanobacteriati</taxon>
        <taxon>Methanobacteriota</taxon>
        <taxon>Stenosarchaea group</taxon>
        <taxon>Halobacteria</taxon>
        <taxon>Halobacteriales</taxon>
        <taxon>Natrialbaceae</taxon>
        <taxon>Natrinema</taxon>
    </lineage>
</organism>
<evidence type="ECO:0000256" key="1">
    <source>
        <dbReference type="SAM" id="Phobius"/>
    </source>
</evidence>
<feature type="transmembrane region" description="Helical" evidence="1">
    <location>
        <begin position="97"/>
        <end position="118"/>
    </location>
</feature>
<gene>
    <name evidence="2" type="ORF">FEJ81_16150</name>
</gene>
<keyword evidence="1" id="KW-0812">Transmembrane</keyword>
<dbReference type="Proteomes" id="UP000302218">
    <property type="component" value="Chromosome"/>
</dbReference>
<accession>A0A4P8WJX4</accession>
<protein>
    <submittedName>
        <fullName evidence="2">Uncharacterized protein</fullName>
    </submittedName>
</protein>
<evidence type="ECO:0000313" key="3">
    <source>
        <dbReference type="Proteomes" id="UP000302218"/>
    </source>
</evidence>
<feature type="transmembrane region" description="Helical" evidence="1">
    <location>
        <begin position="39"/>
        <end position="59"/>
    </location>
</feature>
<dbReference type="RefSeq" id="WP_138246258.1">
    <property type="nucleotide sequence ID" value="NZ_CP040330.1"/>
</dbReference>
<dbReference type="AlphaFoldDB" id="A0A4P8WJX4"/>
<dbReference type="KEGG" id="nvr:FEJ81_16150"/>